<dbReference type="EMBL" id="MFID01000018">
    <property type="protein sequence ID" value="OGF81083.1"/>
    <property type="molecule type" value="Genomic_DNA"/>
</dbReference>
<feature type="transmembrane region" description="Helical" evidence="1">
    <location>
        <begin position="159"/>
        <end position="177"/>
    </location>
</feature>
<gene>
    <name evidence="3" type="ORF">A2930_00740</name>
</gene>
<feature type="transmembrane region" description="Helical" evidence="1">
    <location>
        <begin position="21"/>
        <end position="42"/>
    </location>
</feature>
<protein>
    <recommendedName>
        <fullName evidence="2">Sphingomyelin synthase-like domain-containing protein</fullName>
    </recommendedName>
</protein>
<feature type="transmembrane region" description="Helical" evidence="1">
    <location>
        <begin position="124"/>
        <end position="152"/>
    </location>
</feature>
<feature type="transmembrane region" description="Helical" evidence="1">
    <location>
        <begin position="66"/>
        <end position="84"/>
    </location>
</feature>
<dbReference type="AlphaFoldDB" id="A0A1F5WZQ4"/>
<evidence type="ECO:0000259" key="2">
    <source>
        <dbReference type="Pfam" id="PF14360"/>
    </source>
</evidence>
<reference evidence="3 4" key="1">
    <citation type="journal article" date="2016" name="Nat. Commun.">
        <title>Thousands of microbial genomes shed light on interconnected biogeochemical processes in an aquifer system.</title>
        <authorList>
            <person name="Anantharaman K."/>
            <person name="Brown C.T."/>
            <person name="Hug L.A."/>
            <person name="Sharon I."/>
            <person name="Castelle C.J."/>
            <person name="Probst A.J."/>
            <person name="Thomas B.C."/>
            <person name="Singh A."/>
            <person name="Wilkins M.J."/>
            <person name="Karaoz U."/>
            <person name="Brodie E.L."/>
            <person name="Williams K.H."/>
            <person name="Hubbard S.S."/>
            <person name="Banfield J.F."/>
        </authorList>
    </citation>
    <scope>NUCLEOTIDE SEQUENCE [LARGE SCALE GENOMIC DNA]</scope>
</reference>
<evidence type="ECO:0000256" key="1">
    <source>
        <dbReference type="SAM" id="Phobius"/>
    </source>
</evidence>
<comment type="caution">
    <text evidence="3">The sequence shown here is derived from an EMBL/GenBank/DDBJ whole genome shotgun (WGS) entry which is preliminary data.</text>
</comment>
<dbReference type="Proteomes" id="UP000178114">
    <property type="component" value="Unassembled WGS sequence"/>
</dbReference>
<evidence type="ECO:0000313" key="3">
    <source>
        <dbReference type="EMBL" id="OGF81083.1"/>
    </source>
</evidence>
<dbReference type="InterPro" id="IPR025749">
    <property type="entry name" value="Sphingomyelin_synth-like_dom"/>
</dbReference>
<keyword evidence="1" id="KW-0812">Transmembrane</keyword>
<dbReference type="STRING" id="1798351.A2930_00740"/>
<accession>A0A1F5WZQ4</accession>
<keyword evidence="1" id="KW-1133">Transmembrane helix</keyword>
<keyword evidence="1" id="KW-0472">Membrane</keyword>
<feature type="transmembrane region" description="Helical" evidence="1">
    <location>
        <begin position="183"/>
        <end position="201"/>
    </location>
</feature>
<sequence>MNTLSRKYKDYFSQREFRLECIKAALLLIVSLVVNFYAGLYATARASNSVSDIILSNLPVYNIDGTFIWATFAFWTFVILLCLTEPKRIPFVLNAIATFTIIRSGFISLTHLGPYPTQTAIDSYILSFFVFDADLFFSGHTGMPFLFALMFWEERVLRYLFIVMALAFGTIVLLAHLHYSIDVASAFFITYAIYHITEYLFPKDKLLFEKGL</sequence>
<dbReference type="Pfam" id="PF14360">
    <property type="entry name" value="PAP2_C"/>
    <property type="match status" value="1"/>
</dbReference>
<feature type="domain" description="Sphingomyelin synthase-like" evidence="2">
    <location>
        <begin position="133"/>
        <end position="196"/>
    </location>
</feature>
<proteinExistence type="predicted"/>
<evidence type="ECO:0000313" key="4">
    <source>
        <dbReference type="Proteomes" id="UP000178114"/>
    </source>
</evidence>
<feature type="transmembrane region" description="Helical" evidence="1">
    <location>
        <begin position="91"/>
        <end position="112"/>
    </location>
</feature>
<name>A0A1F5WZQ4_9BACT</name>
<organism evidence="3 4">
    <name type="scientific">Candidatus Giovannonibacteria bacterium RIFCSPLOWO2_01_FULL_45_34</name>
    <dbReference type="NCBI Taxonomy" id="1798351"/>
    <lineage>
        <taxon>Bacteria</taxon>
        <taxon>Candidatus Giovannoniibacteriota</taxon>
    </lineage>
</organism>